<dbReference type="InterPro" id="IPR002523">
    <property type="entry name" value="MgTranspt_CorA/ZnTranspt_ZntB"/>
</dbReference>
<dbReference type="Gene3D" id="3.30.460.20">
    <property type="entry name" value="CorA soluble domain-like"/>
    <property type="match status" value="1"/>
</dbReference>
<keyword evidence="9" id="KW-1185">Reference proteome</keyword>
<comment type="similarity">
    <text evidence="2">Belongs to the CorA metal ion transporter (MIT) (TC 1.A.35) family.</text>
</comment>
<proteinExistence type="inferred from homology"/>
<dbReference type="SUPFAM" id="SSF143865">
    <property type="entry name" value="CorA soluble domain-like"/>
    <property type="match status" value="1"/>
</dbReference>
<dbReference type="STRING" id="90262.A0A1X2I6I5"/>
<feature type="compositionally biased region" description="Polar residues" evidence="6">
    <location>
        <begin position="102"/>
        <end position="119"/>
    </location>
</feature>
<feature type="compositionally biased region" description="Basic residues" evidence="6">
    <location>
        <begin position="1"/>
        <end position="18"/>
    </location>
</feature>
<dbReference type="InterPro" id="IPR045863">
    <property type="entry name" value="CorA_TM1_TM2"/>
</dbReference>
<evidence type="ECO:0000256" key="4">
    <source>
        <dbReference type="ARBA" id="ARBA00022989"/>
    </source>
</evidence>
<dbReference type="PANTHER" id="PTHR21535">
    <property type="entry name" value="MAGNESIUM AND COBALT TRANSPORT PROTEIN/MITOCHONDRIAL IMPORT INNER MEMBRANE TRANSLOCASE SUBUNIT TIM8"/>
    <property type="match status" value="1"/>
</dbReference>
<dbReference type="EMBL" id="MCGE01000025">
    <property type="protein sequence ID" value="ORZ10210.1"/>
    <property type="molecule type" value="Genomic_DNA"/>
</dbReference>
<evidence type="ECO:0000313" key="8">
    <source>
        <dbReference type="EMBL" id="ORZ10210.1"/>
    </source>
</evidence>
<dbReference type="GO" id="GO:0016020">
    <property type="term" value="C:membrane"/>
    <property type="evidence" value="ECO:0007669"/>
    <property type="project" value="UniProtKB-SubCell"/>
</dbReference>
<evidence type="ECO:0000256" key="5">
    <source>
        <dbReference type="ARBA" id="ARBA00023136"/>
    </source>
</evidence>
<comment type="subcellular location">
    <subcellularLocation>
        <location evidence="1">Membrane</location>
        <topology evidence="1">Multi-pass membrane protein</topology>
    </subcellularLocation>
</comment>
<dbReference type="FunFam" id="1.20.58.340:FF:000008">
    <property type="entry name" value="CorA family metal ion transporter"/>
    <property type="match status" value="1"/>
</dbReference>
<evidence type="ECO:0000256" key="6">
    <source>
        <dbReference type="SAM" id="MobiDB-lite"/>
    </source>
</evidence>
<protein>
    <recommendedName>
        <fullName evidence="10">Cora-domain-containing protein</fullName>
    </recommendedName>
</protein>
<dbReference type="CDD" id="cd12829">
    <property type="entry name" value="Alr1p-like"/>
    <property type="match status" value="1"/>
</dbReference>
<evidence type="ECO:0000313" key="9">
    <source>
        <dbReference type="Proteomes" id="UP000193560"/>
    </source>
</evidence>
<dbReference type="AlphaFoldDB" id="A0A1X2I6I5"/>
<feature type="transmembrane region" description="Helical" evidence="7">
    <location>
        <begin position="548"/>
        <end position="572"/>
    </location>
</feature>
<keyword evidence="5 7" id="KW-0472">Membrane</keyword>
<dbReference type="GO" id="GO:0010961">
    <property type="term" value="P:intracellular magnesium ion homeostasis"/>
    <property type="evidence" value="ECO:0007669"/>
    <property type="project" value="TreeGrafter"/>
</dbReference>
<feature type="compositionally biased region" description="Polar residues" evidence="6">
    <location>
        <begin position="19"/>
        <end position="37"/>
    </location>
</feature>
<comment type="caution">
    <text evidence="8">The sequence shown here is derived from an EMBL/GenBank/DDBJ whole genome shotgun (WGS) entry which is preliminary data.</text>
</comment>
<feature type="transmembrane region" description="Helical" evidence="7">
    <location>
        <begin position="517"/>
        <end position="536"/>
    </location>
</feature>
<dbReference type="SUPFAM" id="SSF144083">
    <property type="entry name" value="Magnesium transport protein CorA, transmembrane region"/>
    <property type="match status" value="1"/>
</dbReference>
<dbReference type="Pfam" id="PF01544">
    <property type="entry name" value="CorA"/>
    <property type="match status" value="1"/>
</dbReference>
<evidence type="ECO:0000256" key="3">
    <source>
        <dbReference type="ARBA" id="ARBA00022692"/>
    </source>
</evidence>
<accession>A0A1X2I6I5</accession>
<feature type="region of interest" description="Disordered" evidence="6">
    <location>
        <begin position="1"/>
        <end position="131"/>
    </location>
</feature>
<evidence type="ECO:0008006" key="10">
    <source>
        <dbReference type="Google" id="ProtNLM"/>
    </source>
</evidence>
<name>A0A1X2I6I5_9FUNG</name>
<evidence type="ECO:0000256" key="2">
    <source>
        <dbReference type="ARBA" id="ARBA00009765"/>
    </source>
</evidence>
<reference evidence="8 9" key="1">
    <citation type="submission" date="2016-07" db="EMBL/GenBank/DDBJ databases">
        <title>Pervasive Adenine N6-methylation of Active Genes in Fungi.</title>
        <authorList>
            <consortium name="DOE Joint Genome Institute"/>
            <person name="Mondo S.J."/>
            <person name="Dannebaum R.O."/>
            <person name="Kuo R.C."/>
            <person name="Labutti K."/>
            <person name="Haridas S."/>
            <person name="Kuo A."/>
            <person name="Salamov A."/>
            <person name="Ahrendt S.R."/>
            <person name="Lipzen A."/>
            <person name="Sullivan W."/>
            <person name="Andreopoulos W.B."/>
            <person name="Clum A."/>
            <person name="Lindquist E."/>
            <person name="Daum C."/>
            <person name="Ramamoorthy G.K."/>
            <person name="Gryganskyi A."/>
            <person name="Culley D."/>
            <person name="Magnuson J.K."/>
            <person name="James T.Y."/>
            <person name="O'Malley M.A."/>
            <person name="Stajich J.E."/>
            <person name="Spatafora J.W."/>
            <person name="Visel A."/>
            <person name="Grigoriev I.V."/>
        </authorList>
    </citation>
    <scope>NUCLEOTIDE SEQUENCE [LARGE SCALE GENOMIC DNA]</scope>
    <source>
        <strain evidence="8 9">NRRL 1336</strain>
    </source>
</reference>
<dbReference type="Gene3D" id="1.20.58.340">
    <property type="entry name" value="Magnesium transport protein CorA, transmembrane region"/>
    <property type="match status" value="2"/>
</dbReference>
<gene>
    <name evidence="8" type="ORF">BCR42DRAFT_422978</name>
</gene>
<dbReference type="PANTHER" id="PTHR21535:SF51">
    <property type="entry name" value="MANGANESE RESISTANCE PROTEIN MNR2"/>
    <property type="match status" value="1"/>
</dbReference>
<dbReference type="InterPro" id="IPR044089">
    <property type="entry name" value="Alr1-like"/>
</dbReference>
<evidence type="ECO:0000256" key="7">
    <source>
        <dbReference type="SAM" id="Phobius"/>
    </source>
</evidence>
<organism evidence="8 9">
    <name type="scientific">Absidia repens</name>
    <dbReference type="NCBI Taxonomy" id="90262"/>
    <lineage>
        <taxon>Eukaryota</taxon>
        <taxon>Fungi</taxon>
        <taxon>Fungi incertae sedis</taxon>
        <taxon>Mucoromycota</taxon>
        <taxon>Mucoromycotina</taxon>
        <taxon>Mucoromycetes</taxon>
        <taxon>Mucorales</taxon>
        <taxon>Cunninghamellaceae</taxon>
        <taxon>Absidia</taxon>
    </lineage>
</organism>
<sequence>MTKPKLRNGSKQSTKSRRSITNSRYDPLSTTSSSQPLNLFFKRPKNYSSIPSSSPSEDDVEQGQEFTRYHDGPPTMLIDLSSSQESPSPLVTRPKNDLTPYSRHSSSGSGTPLNSLYHRTTTTSNSSTIEEDVCFPRHQPSNDSMNNTEDNDDDCIDYDLLDQWVKDYHDNKKTNGNSFKGNHNYYNDGLLRKFTDVHYGHFYDDYTNYSAKQHYQHEDAYRVSLYSVAEPSTIHAKDVAELPPTTEDKLSSMLQKGCFWLDVMCPTETEMKQLSKAFQIHPLTTEDIAMEEPREKCEVFKNYCFVCFRSFDQDPMSVHYLQPLGVYILIFKQGILTFHFRPIPHPYNVRRRIKQLKDYINVTPDWICYGLLDDITDSFAPLIRGIEFEVDSIDELVLILKESEQSDMLRRIGYCRKRMMSLLRLLVTKVDVVKTLIKRGQVVNTTNKSNHGSISKPIIRPEVVIYLGDVQDHLITMLQSLNHYEKISSRSHSNYLAQISIEMTQTNNEINDVLSKMTALGSVLIPMNLITGLFGMNVRVPGENREDLTWFVCITASILTFCMTSIAIMRYYKII</sequence>
<dbReference type="Proteomes" id="UP000193560">
    <property type="component" value="Unassembled WGS sequence"/>
</dbReference>
<dbReference type="OrthoDB" id="29879at2759"/>
<dbReference type="InterPro" id="IPR045861">
    <property type="entry name" value="CorA_cytoplasmic_dom"/>
</dbReference>
<dbReference type="GO" id="GO:0015095">
    <property type="term" value="F:magnesium ion transmembrane transporter activity"/>
    <property type="evidence" value="ECO:0007669"/>
    <property type="project" value="InterPro"/>
</dbReference>
<keyword evidence="4 7" id="KW-1133">Transmembrane helix</keyword>
<keyword evidence="3 7" id="KW-0812">Transmembrane</keyword>
<evidence type="ECO:0000256" key="1">
    <source>
        <dbReference type="ARBA" id="ARBA00004141"/>
    </source>
</evidence>
<feature type="compositionally biased region" description="Polar residues" evidence="6">
    <location>
        <begin position="80"/>
        <end position="89"/>
    </location>
</feature>